<dbReference type="PANTHER" id="PTHR35480">
    <property type="entry name" value="MATERNAL EFFECT EMBRYO ARREST 22"/>
    <property type="match status" value="1"/>
</dbReference>
<feature type="coiled-coil region" evidence="1">
    <location>
        <begin position="645"/>
        <end position="710"/>
    </location>
</feature>
<dbReference type="PANTHER" id="PTHR35480:SF1">
    <property type="entry name" value="MATERNAL EFFECT EMBRYO ARREST 22"/>
    <property type="match status" value="1"/>
</dbReference>
<name>A0A2N9GYC4_FAGSY</name>
<keyword evidence="1" id="KW-0175">Coiled coil</keyword>
<gene>
    <name evidence="3" type="ORF">FSB_LOCUS32261</name>
</gene>
<protein>
    <recommendedName>
        <fullName evidence="4">Aminotransferase-like plant mobile domain-containing protein</fullName>
    </recommendedName>
</protein>
<evidence type="ECO:0000313" key="3">
    <source>
        <dbReference type="EMBL" id="SPD04379.1"/>
    </source>
</evidence>
<reference evidence="3" key="1">
    <citation type="submission" date="2018-02" db="EMBL/GenBank/DDBJ databases">
        <authorList>
            <person name="Cohen D.B."/>
            <person name="Kent A.D."/>
        </authorList>
    </citation>
    <scope>NUCLEOTIDE SEQUENCE</scope>
</reference>
<proteinExistence type="predicted"/>
<organism evidence="3">
    <name type="scientific">Fagus sylvatica</name>
    <name type="common">Beechnut</name>
    <dbReference type="NCBI Taxonomy" id="28930"/>
    <lineage>
        <taxon>Eukaryota</taxon>
        <taxon>Viridiplantae</taxon>
        <taxon>Streptophyta</taxon>
        <taxon>Embryophyta</taxon>
        <taxon>Tracheophyta</taxon>
        <taxon>Spermatophyta</taxon>
        <taxon>Magnoliopsida</taxon>
        <taxon>eudicotyledons</taxon>
        <taxon>Gunneridae</taxon>
        <taxon>Pentapetalae</taxon>
        <taxon>rosids</taxon>
        <taxon>fabids</taxon>
        <taxon>Fagales</taxon>
        <taxon>Fagaceae</taxon>
        <taxon>Fagus</taxon>
    </lineage>
</organism>
<evidence type="ECO:0000256" key="2">
    <source>
        <dbReference type="SAM" id="MobiDB-lite"/>
    </source>
</evidence>
<evidence type="ECO:0000256" key="1">
    <source>
        <dbReference type="SAM" id="Coils"/>
    </source>
</evidence>
<dbReference type="AlphaFoldDB" id="A0A2N9GYC4"/>
<evidence type="ECO:0008006" key="4">
    <source>
        <dbReference type="Google" id="ProtNLM"/>
    </source>
</evidence>
<dbReference type="EMBL" id="OIVN01002528">
    <property type="protein sequence ID" value="SPD04379.1"/>
    <property type="molecule type" value="Genomic_DNA"/>
</dbReference>
<accession>A0A2N9GYC4</accession>
<feature type="region of interest" description="Disordered" evidence="2">
    <location>
        <begin position="509"/>
        <end position="552"/>
    </location>
</feature>
<sequence length="796" mass="88705">MRRVLAPHPLLTKRNACFICIGYVGSWLVPPPNGSLTITCQLLDAWRMACLSIWLPSYWESSIESCSCSALSPSNHMGGLFGSFKCGPIPTSPQLLLNFILPSCHGLTEKPGCMLDFLKKKESPPFLRVSNFSVIHPGGSRLKSSCLLRQKSMVLRISESSQAKASSEETQHGVACLQSRDLVVIRSNNASVEAYYPSLVARQFGLVQLLPVPPIWTKNTDWMARAIISKDEAKQITVLAREQITSFVFTPFSAPSLSFSPFHDWWKAYMANFNNEDDLIEALQGCCPEFLTYQLLDASIEHISSYVAPQPLQQISPSGVKIAGDSSSQKSATAEVSSDFLTNLVDIVTNRVDADHAELAKVAFDLRNRLMKCCQANLIQDAAFEKAKESVWSQAPPLMLPAPSEKLIKTTAKKPSAKKVKVIEVVPNPPILDVESLDEDLDDATTLSELTRKAKTQAEDVAKLAAAFKAKSEAEEAKRKRLEAEEEKKRQADKAEEERIAEIARKLEMKKKEKAQADQKRQQEFERKKKEEEMKKQEERKNEEEEAAKKKMEQVVPKEAKLTKPIVVTPMVSTQQAVQSVVEVRPSIEAATSSIEAAAPLTPTKTSSASVPLEPPSDQLQAAIDQLKELFEGGRALLGLFVQNLDSTISNLQAAQEKRSRATSQEADHKYRVSKLQTHQLDLQAKTFELRSIDQKVKSLEAELQLWKSKRTQKCLELQTVHAESQGLVQGVELISKAEQDIQTLQSEIADLEMLPLMSLLLLSKSYDLLFLLFLSFEHTPIFGLLCKTLRLFLSL</sequence>